<comment type="caution">
    <text evidence="2">The sequence shown here is derived from an EMBL/GenBank/DDBJ whole genome shotgun (WGS) entry which is preliminary data.</text>
</comment>
<keyword evidence="3" id="KW-1185">Reference proteome</keyword>
<accession>A0AAN9TRL4</accession>
<dbReference type="AlphaFoldDB" id="A0AAN9TRL4"/>
<sequence>MISGAVMRFQDYYRACGGHLAESFPTPLWNGEHNGEYNQSTFNGANENQQNTFTNDDDSDDEINQSTLGSGYGRTVQEGYNQNILSGYEQNRVNTVGDYGGSYQNSLGMGYHDGYDQSTVDSGPDAQVYDERNPNPFDSGYPASVYDGQTTFRGYDENNQVTFSNEDETDQNQTTNYDDDDYDSY</sequence>
<protein>
    <submittedName>
        <fullName evidence="2">Uncharacterized protein</fullName>
    </submittedName>
</protein>
<name>A0AAN9TRL4_9HEMI</name>
<dbReference type="EMBL" id="JBBCAQ010000007">
    <property type="protein sequence ID" value="KAK7602818.1"/>
    <property type="molecule type" value="Genomic_DNA"/>
</dbReference>
<feature type="compositionally biased region" description="Polar residues" evidence="1">
    <location>
        <begin position="36"/>
        <end position="54"/>
    </location>
</feature>
<evidence type="ECO:0000313" key="3">
    <source>
        <dbReference type="Proteomes" id="UP001367676"/>
    </source>
</evidence>
<feature type="region of interest" description="Disordered" evidence="1">
    <location>
        <begin position="132"/>
        <end position="185"/>
    </location>
</feature>
<organism evidence="2 3">
    <name type="scientific">Parthenolecanium corni</name>
    <dbReference type="NCBI Taxonomy" id="536013"/>
    <lineage>
        <taxon>Eukaryota</taxon>
        <taxon>Metazoa</taxon>
        <taxon>Ecdysozoa</taxon>
        <taxon>Arthropoda</taxon>
        <taxon>Hexapoda</taxon>
        <taxon>Insecta</taxon>
        <taxon>Pterygota</taxon>
        <taxon>Neoptera</taxon>
        <taxon>Paraneoptera</taxon>
        <taxon>Hemiptera</taxon>
        <taxon>Sternorrhyncha</taxon>
        <taxon>Coccoidea</taxon>
        <taxon>Coccidae</taxon>
        <taxon>Parthenolecanium</taxon>
    </lineage>
</organism>
<proteinExistence type="predicted"/>
<evidence type="ECO:0000313" key="2">
    <source>
        <dbReference type="EMBL" id="KAK7602818.1"/>
    </source>
</evidence>
<dbReference type="Proteomes" id="UP001367676">
    <property type="component" value="Unassembled WGS sequence"/>
</dbReference>
<feature type="compositionally biased region" description="Polar residues" evidence="1">
    <location>
        <begin position="147"/>
        <end position="164"/>
    </location>
</feature>
<gene>
    <name evidence="2" type="ORF">V9T40_006792</name>
</gene>
<feature type="region of interest" description="Disordered" evidence="1">
    <location>
        <begin position="31"/>
        <end position="74"/>
    </location>
</feature>
<reference evidence="2 3" key="1">
    <citation type="submission" date="2024-03" db="EMBL/GenBank/DDBJ databases">
        <title>Adaptation during the transition from Ophiocordyceps entomopathogen to insect associate is accompanied by gene loss and intensified selection.</title>
        <authorList>
            <person name="Ward C.M."/>
            <person name="Onetto C.A."/>
            <person name="Borneman A.R."/>
        </authorList>
    </citation>
    <scope>NUCLEOTIDE SEQUENCE [LARGE SCALE GENOMIC DNA]</scope>
    <source>
        <strain evidence="2">AWRI1</strain>
        <tissue evidence="2">Single Adult Female</tissue>
    </source>
</reference>
<evidence type="ECO:0000256" key="1">
    <source>
        <dbReference type="SAM" id="MobiDB-lite"/>
    </source>
</evidence>